<dbReference type="EMBL" id="FUWH01000014">
    <property type="protein sequence ID" value="SKA18492.1"/>
    <property type="molecule type" value="Genomic_DNA"/>
</dbReference>
<reference evidence="1 2" key="1">
    <citation type="submission" date="2017-02" db="EMBL/GenBank/DDBJ databases">
        <authorList>
            <person name="Peterson S.W."/>
        </authorList>
    </citation>
    <scope>NUCLEOTIDE SEQUENCE [LARGE SCALE GENOMIC DNA]</scope>
    <source>
        <strain evidence="1 2">DSM 22335</strain>
    </source>
</reference>
<dbReference type="RefSeq" id="WP_078832734.1">
    <property type="nucleotide sequence ID" value="NZ_FUWH01000014.1"/>
</dbReference>
<protein>
    <submittedName>
        <fullName evidence="1">Uncharacterized protein</fullName>
    </submittedName>
</protein>
<dbReference type="Proteomes" id="UP000190888">
    <property type="component" value="Unassembled WGS sequence"/>
</dbReference>
<evidence type="ECO:0000313" key="1">
    <source>
        <dbReference type="EMBL" id="SKA18492.1"/>
    </source>
</evidence>
<dbReference type="AlphaFoldDB" id="A0A1T4RRC9"/>
<keyword evidence="2" id="KW-1185">Reference proteome</keyword>
<dbReference type="STRING" id="413434.SAMN04488132_11423"/>
<organism evidence="1 2">
    <name type="scientific">Sediminibacterium ginsengisoli</name>
    <dbReference type="NCBI Taxonomy" id="413434"/>
    <lineage>
        <taxon>Bacteria</taxon>
        <taxon>Pseudomonadati</taxon>
        <taxon>Bacteroidota</taxon>
        <taxon>Chitinophagia</taxon>
        <taxon>Chitinophagales</taxon>
        <taxon>Chitinophagaceae</taxon>
        <taxon>Sediminibacterium</taxon>
    </lineage>
</organism>
<name>A0A1T4RRC9_9BACT</name>
<accession>A0A1T4RRC9</accession>
<proteinExistence type="predicted"/>
<evidence type="ECO:0000313" key="2">
    <source>
        <dbReference type="Proteomes" id="UP000190888"/>
    </source>
</evidence>
<sequence length="115" mass="13415">MELPHQMTTLTRVLERLKERNMDLEFRWSPEGFSTGDQNFYQPGELEIIRVFRFEGITDPADMCIVYLLLACDGRIGYSLNAYGAYSDHDDEEGYDNFIRLVPVRGHEDQMLFAI</sequence>
<gene>
    <name evidence="1" type="ORF">SAMN04488132_11423</name>
</gene>
<dbReference type="OrthoDB" id="8418771at2"/>